<evidence type="ECO:0000313" key="2">
    <source>
        <dbReference type="Proteomes" id="UP000182360"/>
    </source>
</evidence>
<dbReference type="Proteomes" id="UP000182360">
    <property type="component" value="Unassembled WGS sequence"/>
</dbReference>
<protein>
    <recommendedName>
        <fullName evidence="3">DUF3793 family protein</fullName>
    </recommendedName>
</protein>
<dbReference type="OrthoDB" id="5393676at2"/>
<gene>
    <name evidence="1" type="ORF">SAMN04487977_10469</name>
</gene>
<accession>A0A1H9FK52</accession>
<name>A0A1H9FK52_9SPIR</name>
<dbReference type="STRING" id="163.SAMN04487775_11165"/>
<keyword evidence="2" id="KW-1185">Reference proteome</keyword>
<organism evidence="1 2">
    <name type="scientific">Treponema bryantii</name>
    <dbReference type="NCBI Taxonomy" id="163"/>
    <lineage>
        <taxon>Bacteria</taxon>
        <taxon>Pseudomonadati</taxon>
        <taxon>Spirochaetota</taxon>
        <taxon>Spirochaetia</taxon>
        <taxon>Spirochaetales</taxon>
        <taxon>Treponemataceae</taxon>
        <taxon>Treponema</taxon>
    </lineage>
</organism>
<evidence type="ECO:0000313" key="1">
    <source>
        <dbReference type="EMBL" id="SEQ38256.1"/>
    </source>
</evidence>
<dbReference type="Pfam" id="PF12672">
    <property type="entry name" value="DUF3793"/>
    <property type="match status" value="1"/>
</dbReference>
<dbReference type="RefSeq" id="WP_074642877.1">
    <property type="nucleotide sequence ID" value="NZ_FOFU01000004.1"/>
</dbReference>
<dbReference type="AlphaFoldDB" id="A0A1H9FK52"/>
<dbReference type="EMBL" id="FOFU01000004">
    <property type="protein sequence ID" value="SEQ38256.1"/>
    <property type="molecule type" value="Genomic_DNA"/>
</dbReference>
<sequence>MSFDQIIVHSSSPTFCNIKPGNLFFVKNEDFDNDKFEAWKESFFKRGLMAFSSQISETSTAILVLNVCWTRKILADVFVQAYLSEKGYHTGSVFDFVEELFSRMIENEGFPHEVGVILGYPVEDVIEFEHHQGHDCKYCGCWKSYSDIDRAKECHCKFTECSRLCEKWYDEGYSINQIITKYQTLKTVA</sequence>
<proteinExistence type="predicted"/>
<dbReference type="InterPro" id="IPR024523">
    <property type="entry name" value="DUF3793"/>
</dbReference>
<reference evidence="1 2" key="1">
    <citation type="submission" date="2016-10" db="EMBL/GenBank/DDBJ databases">
        <authorList>
            <person name="de Groot N.N."/>
        </authorList>
    </citation>
    <scope>NUCLEOTIDE SEQUENCE [LARGE SCALE GENOMIC DNA]</scope>
    <source>
        <strain evidence="1 2">B25</strain>
    </source>
</reference>
<evidence type="ECO:0008006" key="3">
    <source>
        <dbReference type="Google" id="ProtNLM"/>
    </source>
</evidence>